<accession>A0ABW4ELF9</accession>
<dbReference type="EMBL" id="JBHUCO010000002">
    <property type="protein sequence ID" value="MFD1516351.1"/>
    <property type="molecule type" value="Genomic_DNA"/>
</dbReference>
<dbReference type="NCBIfam" id="NF041638">
    <property type="entry name" value="QRL_CxxC_CxxC"/>
    <property type="match status" value="1"/>
</dbReference>
<dbReference type="RefSeq" id="WP_344723178.1">
    <property type="nucleotide sequence ID" value="NZ_BAAAUS010000017.1"/>
</dbReference>
<protein>
    <submittedName>
        <fullName evidence="1">RRQRL motif-containing zinc-binding protein</fullName>
    </submittedName>
</protein>
<dbReference type="InterPro" id="IPR048142">
    <property type="entry name" value="QRL_CxxC_CxxC"/>
</dbReference>
<keyword evidence="2" id="KW-1185">Reference proteome</keyword>
<reference evidence="2" key="1">
    <citation type="journal article" date="2019" name="Int. J. Syst. Evol. Microbiol.">
        <title>The Global Catalogue of Microorganisms (GCM) 10K type strain sequencing project: providing services to taxonomists for standard genome sequencing and annotation.</title>
        <authorList>
            <consortium name="The Broad Institute Genomics Platform"/>
            <consortium name="The Broad Institute Genome Sequencing Center for Infectious Disease"/>
            <person name="Wu L."/>
            <person name="Ma J."/>
        </authorList>
    </citation>
    <scope>NUCLEOTIDE SEQUENCE [LARGE SCALE GENOMIC DNA]</scope>
    <source>
        <strain evidence="2">CCM 7043</strain>
    </source>
</reference>
<dbReference type="Proteomes" id="UP001597114">
    <property type="component" value="Unassembled WGS sequence"/>
</dbReference>
<evidence type="ECO:0000313" key="2">
    <source>
        <dbReference type="Proteomes" id="UP001597114"/>
    </source>
</evidence>
<gene>
    <name evidence="1" type="ORF">ACFSJD_02565</name>
</gene>
<name>A0ABW4ELF9_9PSEU</name>
<proteinExistence type="predicted"/>
<evidence type="ECO:0000313" key="1">
    <source>
        <dbReference type="EMBL" id="MFD1516351.1"/>
    </source>
</evidence>
<sequence length="147" mass="16163">MSTRHQTHPAAGPVRRRRLGVMTEQWGWQPTAWMQDGLPTWRWRGAPAGLLTRRQMRAAGLAPGGAQPVAQVVCWGGRRRGLLYDPAHLAPKRVPTPAQLVAVGRALAARRWCPTCRRDVGYCIPTSLGECIDCRYPTTDGREAGAA</sequence>
<organism evidence="1 2">
    <name type="scientific">Pseudonocardia yunnanensis</name>
    <dbReference type="NCBI Taxonomy" id="58107"/>
    <lineage>
        <taxon>Bacteria</taxon>
        <taxon>Bacillati</taxon>
        <taxon>Actinomycetota</taxon>
        <taxon>Actinomycetes</taxon>
        <taxon>Pseudonocardiales</taxon>
        <taxon>Pseudonocardiaceae</taxon>
        <taxon>Pseudonocardia</taxon>
    </lineage>
</organism>
<comment type="caution">
    <text evidence="1">The sequence shown here is derived from an EMBL/GenBank/DDBJ whole genome shotgun (WGS) entry which is preliminary data.</text>
</comment>